<dbReference type="RefSeq" id="WP_037635356.1">
    <property type="nucleotide sequence ID" value="NZ_BHXC01000006.1"/>
</dbReference>
<proteinExistence type="predicted"/>
<dbReference type="InterPro" id="IPR039708">
    <property type="entry name" value="MT1774/Rv1733c-like"/>
</dbReference>
<organism evidence="1 2">
    <name type="scientific">Streptomyces noursei</name>
    <name type="common">Streptomyces albulus</name>
    <dbReference type="NCBI Taxonomy" id="1971"/>
    <lineage>
        <taxon>Bacteria</taxon>
        <taxon>Bacillati</taxon>
        <taxon>Actinomycetota</taxon>
        <taxon>Actinomycetes</taxon>
        <taxon>Kitasatosporales</taxon>
        <taxon>Streptomycetaceae</taxon>
        <taxon>Streptomyces</taxon>
    </lineage>
</organism>
<sequence>MPLHKPHPPWRHGPMRRGTDVVQSWLTLVSGLLLAVGAPTVGVAAGQAVVEAAQQQRAEWHRVTAVVTQQPPGPVGFDAGSAGGGRVHATVRWVTPDDRVRTGEAAVPSGVRVGDRTPVWLDRNGALVRDPNSAADTLAMGVATGTVAACGAGLVVFGADRAAVRLLDRRRFAQWEREWAELDAPGRHHRQ</sequence>
<dbReference type="PANTHER" id="PTHR42305:SF1">
    <property type="entry name" value="MEMBRANE PROTEIN RV1733C-RELATED"/>
    <property type="match status" value="1"/>
</dbReference>
<protein>
    <submittedName>
        <fullName evidence="1">Uncharacterized protein</fullName>
    </submittedName>
</protein>
<dbReference type="eggNOG" id="ENOG5032JZG">
    <property type="taxonomic scope" value="Bacteria"/>
</dbReference>
<evidence type="ECO:0000313" key="1">
    <source>
        <dbReference type="EMBL" id="GCB88386.1"/>
    </source>
</evidence>
<dbReference type="EMBL" id="BHXC01000006">
    <property type="protein sequence ID" value="GCB88386.1"/>
    <property type="molecule type" value="Genomic_DNA"/>
</dbReference>
<accession>A0A059VTS7</accession>
<evidence type="ECO:0000313" key="2">
    <source>
        <dbReference type="Proteomes" id="UP000288351"/>
    </source>
</evidence>
<dbReference type="STRING" id="68570.DC74_252"/>
<dbReference type="PANTHER" id="PTHR42305">
    <property type="entry name" value="MEMBRANE PROTEIN RV1733C-RELATED"/>
    <property type="match status" value="1"/>
</dbReference>
<reference evidence="1 2" key="1">
    <citation type="journal article" date="2019" name="Microbiol. Resour. Announc.">
        <title>Draft Genome Sequence of the Most Traditional epsilon-Poly-l-Lysine Producer, Streptomyces albulus NBRC14147.</title>
        <authorList>
            <person name="Yamanaka K."/>
            <person name="Hamano Y."/>
        </authorList>
    </citation>
    <scope>NUCLEOTIDE SEQUENCE [LARGE SCALE GENOMIC DNA]</scope>
    <source>
        <strain evidence="1 2">NBRC 14147</strain>
    </source>
</reference>
<gene>
    <name evidence="1" type="ORF">SALB_01056</name>
</gene>
<dbReference type="Proteomes" id="UP000288351">
    <property type="component" value="Unassembled WGS sequence"/>
</dbReference>
<dbReference type="AlphaFoldDB" id="A0A059VTS7"/>
<comment type="caution">
    <text evidence="1">The sequence shown here is derived from an EMBL/GenBank/DDBJ whole genome shotgun (WGS) entry which is preliminary data.</text>
</comment>
<name>A0A059VTS7_STRNR</name>